<dbReference type="InterPro" id="IPR002013">
    <property type="entry name" value="SAC_dom"/>
</dbReference>
<evidence type="ECO:0000313" key="3">
    <source>
        <dbReference type="EMBL" id="PAV66354.1"/>
    </source>
</evidence>
<dbReference type="GO" id="GO:0045334">
    <property type="term" value="C:clathrin-coated endocytic vesicle"/>
    <property type="evidence" value="ECO:0007669"/>
    <property type="project" value="TreeGrafter"/>
</dbReference>
<proteinExistence type="predicted"/>
<dbReference type="GO" id="GO:2001135">
    <property type="term" value="P:regulation of endocytic recycling"/>
    <property type="evidence" value="ECO:0007669"/>
    <property type="project" value="TreeGrafter"/>
</dbReference>
<evidence type="ECO:0000259" key="2">
    <source>
        <dbReference type="PROSITE" id="PS50275"/>
    </source>
</evidence>
<dbReference type="GO" id="GO:0046856">
    <property type="term" value="P:phosphatidylinositol dephosphorylation"/>
    <property type="evidence" value="ECO:0007669"/>
    <property type="project" value="TreeGrafter"/>
</dbReference>
<feature type="region of interest" description="Disordered" evidence="1">
    <location>
        <begin position="952"/>
        <end position="971"/>
    </location>
</feature>
<dbReference type="GO" id="GO:0043812">
    <property type="term" value="F:phosphatidylinositol-4-phosphate phosphatase activity"/>
    <property type="evidence" value="ECO:0007669"/>
    <property type="project" value="TreeGrafter"/>
</dbReference>
<name>A0A2A2JXF9_9BILA</name>
<dbReference type="OrthoDB" id="405996at2759"/>
<sequence length="986" mass="110932">MDIKFSPVDSSRSVLDLVNLFERRLRVDVIHVVVVERRHFVCLASAGRRVVRQTVDWILLVVAVQRRRPPDCSPFFRLVTALLVEIFQQKTAHIALVSEMLNLNDAGVRECGRDFAKMRLYSLSNDFILENNEGCRLYWSKQTGDLYFRDENEVFPLDAYDCGEFVTFLGKLTIEDAQYLLLATEATVVGNFQEKDGKQHPIQRINRVRAIPKSCDEKTVRSLLEVQRSAADKLKSGTEKLLKFMQERVGEQPSLLDEILRLFNDDPDFYFCFERDITLSTQKYYSNCKESEEKFFWNQMILAELMEIKGNEERKRKWIIPIVQGHISSGALEVDEEVPARMGITLISRRSVHRAGARYLRRGIDQQSYVANFVESELLINIFEHSLSFVQIRGSVPLFWSQKGYKFRPPLTIEKPLEESFPYFEKHMWKVAEEYGTPVVAVNLVSQSGRELKLAESYIEHALKHDNPDLAFISFDLHHHCRGLNFDKIRCLIHSMEDLLREIGYCWVDKRGEIVQTQKGVVRTNCVDCLDRTNVVQGAISTFVCLRQAQKLGIYGPLNDPPEPLVQTLQRIWADNGDAISTQYAGTAALKGDVTRSGERKLTGIMKDGYNSASRYYLSHVRDTARQKAINRLLGQPDQGNESMIDTGDQSDDEEPENVSRLVSETIHFLIPEGETVIGGWGLINGVKAGSSFGAEISIDTVVLLTRTKLYVAAYNDDAEKLLDVVICSLDDIAKIEVGLYSNRQHLRVTVRDPSNGLIQSFTWRPSRTRLFNNVALILKSLDEANEYIDSVGQQIAVAIEMYTDRAMPVFSVGRLEGGGVGAKSATGMRKALASVIGKAKAVGKQQKPKQDRNKLGMEAKEKEKEGKESSNTGILVDLEETLPTVSSEGIRDDLALNHAGRITEIGQQLRPSVSDGLITEKATLEIGQTSDQSNGVNPVQPTSFMGRLKGAVKGGGASNSTAQRRDPMEKYADDIKKSKTKIILL</sequence>
<dbReference type="Pfam" id="PF12456">
    <property type="entry name" value="hSac2"/>
    <property type="match status" value="1"/>
</dbReference>
<dbReference type="PROSITE" id="PS50275">
    <property type="entry name" value="SAC"/>
    <property type="match status" value="1"/>
</dbReference>
<keyword evidence="4" id="KW-1185">Reference proteome</keyword>
<evidence type="ECO:0000313" key="4">
    <source>
        <dbReference type="Proteomes" id="UP000218231"/>
    </source>
</evidence>
<dbReference type="GO" id="GO:0005769">
    <property type="term" value="C:early endosome"/>
    <property type="evidence" value="ECO:0007669"/>
    <property type="project" value="TreeGrafter"/>
</dbReference>
<feature type="domain" description="SAC" evidence="2">
    <location>
        <begin position="260"/>
        <end position="586"/>
    </location>
</feature>
<dbReference type="Pfam" id="PF02383">
    <property type="entry name" value="Syja_N"/>
    <property type="match status" value="1"/>
</dbReference>
<dbReference type="Proteomes" id="UP000218231">
    <property type="component" value="Unassembled WGS sequence"/>
</dbReference>
<reference evidence="3 4" key="1">
    <citation type="journal article" date="2017" name="Curr. Biol.">
        <title>Genome architecture and evolution of a unichromosomal asexual nematode.</title>
        <authorList>
            <person name="Fradin H."/>
            <person name="Zegar C."/>
            <person name="Gutwein M."/>
            <person name="Lucas J."/>
            <person name="Kovtun M."/>
            <person name="Corcoran D."/>
            <person name="Baugh L.R."/>
            <person name="Kiontke K."/>
            <person name="Gunsalus K."/>
            <person name="Fitch D.H."/>
            <person name="Piano F."/>
        </authorList>
    </citation>
    <scope>NUCLEOTIDE SEQUENCE [LARGE SCALE GENOMIC DNA]</scope>
    <source>
        <strain evidence="3">PF1309</strain>
    </source>
</reference>
<dbReference type="AlphaFoldDB" id="A0A2A2JXF9"/>
<feature type="compositionally biased region" description="Basic and acidic residues" evidence="1">
    <location>
        <begin position="849"/>
        <end position="869"/>
    </location>
</feature>
<feature type="region of interest" description="Disordered" evidence="1">
    <location>
        <begin position="636"/>
        <end position="656"/>
    </location>
</feature>
<dbReference type="EMBL" id="LIAE01010112">
    <property type="protein sequence ID" value="PAV66354.1"/>
    <property type="molecule type" value="Genomic_DNA"/>
</dbReference>
<protein>
    <recommendedName>
        <fullName evidence="2">SAC domain-containing protein</fullName>
    </recommendedName>
</protein>
<dbReference type="STRING" id="2018661.A0A2A2JXF9"/>
<dbReference type="InterPro" id="IPR022158">
    <property type="entry name" value="Inositol_phosphatase"/>
</dbReference>
<dbReference type="PANTHER" id="PTHR45662">
    <property type="entry name" value="PHOSPHATIDYLINOSITIDE PHOSPHATASE SAC1"/>
    <property type="match status" value="1"/>
</dbReference>
<comment type="caution">
    <text evidence="3">The sequence shown here is derived from an EMBL/GenBank/DDBJ whole genome shotgun (WGS) entry which is preliminary data.</text>
</comment>
<dbReference type="PANTHER" id="PTHR45662:SF8">
    <property type="entry name" value="PHOSPHATIDYLINOSITIDE PHOSPHATASE SAC2"/>
    <property type="match status" value="1"/>
</dbReference>
<feature type="region of interest" description="Disordered" evidence="1">
    <location>
        <begin position="842"/>
        <end position="875"/>
    </location>
</feature>
<accession>A0A2A2JXF9</accession>
<gene>
    <name evidence="3" type="ORF">WR25_09524</name>
</gene>
<organism evidence="3 4">
    <name type="scientific">Diploscapter pachys</name>
    <dbReference type="NCBI Taxonomy" id="2018661"/>
    <lineage>
        <taxon>Eukaryota</taxon>
        <taxon>Metazoa</taxon>
        <taxon>Ecdysozoa</taxon>
        <taxon>Nematoda</taxon>
        <taxon>Chromadorea</taxon>
        <taxon>Rhabditida</taxon>
        <taxon>Rhabditina</taxon>
        <taxon>Rhabditomorpha</taxon>
        <taxon>Rhabditoidea</taxon>
        <taxon>Rhabditidae</taxon>
        <taxon>Diploscapter</taxon>
    </lineage>
</organism>
<evidence type="ECO:0000256" key="1">
    <source>
        <dbReference type="SAM" id="MobiDB-lite"/>
    </source>
</evidence>